<keyword evidence="3 4" id="KW-0732">Signal</keyword>
<name>A0ABY4WT99_9BACL</name>
<proteinExistence type="inferred from homology"/>
<comment type="subcellular location">
    <subcellularLocation>
        <location evidence="1">Cell envelope</location>
    </subcellularLocation>
</comment>
<dbReference type="RefSeq" id="WP_251874920.1">
    <property type="nucleotide sequence ID" value="NZ_CP098755.1"/>
</dbReference>
<evidence type="ECO:0000256" key="3">
    <source>
        <dbReference type="ARBA" id="ARBA00022729"/>
    </source>
</evidence>
<dbReference type="InterPro" id="IPR025997">
    <property type="entry name" value="SBP_2_dom"/>
</dbReference>
<protein>
    <submittedName>
        <fullName evidence="6">Sugar ABC transporter substrate-binding protein</fullName>
    </submittedName>
</protein>
<dbReference type="CDD" id="cd01536">
    <property type="entry name" value="PBP1_ABC_sugar_binding-like"/>
    <property type="match status" value="1"/>
</dbReference>
<organism evidence="6 7">
    <name type="scientific">Brevibacillus ruminantium</name>
    <dbReference type="NCBI Taxonomy" id="2950604"/>
    <lineage>
        <taxon>Bacteria</taxon>
        <taxon>Bacillati</taxon>
        <taxon>Bacillota</taxon>
        <taxon>Bacilli</taxon>
        <taxon>Bacillales</taxon>
        <taxon>Paenibacillaceae</taxon>
        <taxon>Brevibacillus</taxon>
    </lineage>
</organism>
<evidence type="ECO:0000256" key="2">
    <source>
        <dbReference type="ARBA" id="ARBA00007639"/>
    </source>
</evidence>
<feature type="signal peptide" evidence="4">
    <location>
        <begin position="1"/>
        <end position="19"/>
    </location>
</feature>
<dbReference type="InterPro" id="IPR028082">
    <property type="entry name" value="Peripla_BP_I"/>
</dbReference>
<evidence type="ECO:0000313" key="6">
    <source>
        <dbReference type="EMBL" id="USG67826.1"/>
    </source>
</evidence>
<dbReference type="PANTHER" id="PTHR46847">
    <property type="entry name" value="D-ALLOSE-BINDING PERIPLASMIC PROTEIN-RELATED"/>
    <property type="match status" value="1"/>
</dbReference>
<gene>
    <name evidence="6" type="ORF">NDK47_11335</name>
</gene>
<evidence type="ECO:0000313" key="7">
    <source>
        <dbReference type="Proteomes" id="UP001056500"/>
    </source>
</evidence>
<dbReference type="EMBL" id="CP098755">
    <property type="protein sequence ID" value="USG67826.1"/>
    <property type="molecule type" value="Genomic_DNA"/>
</dbReference>
<feature type="domain" description="Periplasmic binding protein" evidence="5">
    <location>
        <begin position="48"/>
        <end position="299"/>
    </location>
</feature>
<reference evidence="6" key="1">
    <citation type="submission" date="2022-06" db="EMBL/GenBank/DDBJ databases">
        <title>Genome sequencing of Brevibacillus sp. BB3-R1.</title>
        <authorList>
            <person name="Heo J."/>
            <person name="Lee D."/>
            <person name="Won M."/>
            <person name="Han B.-H."/>
            <person name="Hong S.-B."/>
            <person name="Kwon S.-W."/>
        </authorList>
    </citation>
    <scope>NUCLEOTIDE SEQUENCE</scope>
    <source>
        <strain evidence="6">BB3-R1</strain>
    </source>
</reference>
<comment type="similarity">
    <text evidence="2">Belongs to the bacterial solute-binding protein 2 family.</text>
</comment>
<evidence type="ECO:0000259" key="5">
    <source>
        <dbReference type="Pfam" id="PF13407"/>
    </source>
</evidence>
<sequence length="330" mass="34943">MKKRIAIPLILMMMFSVLAGCAGQANNSTGATAGNQQGSSDGKPKVTVVLMELSAQYFKFMEAGAKAAFQEFGVDGKVIAPSNQSQVIEQVNMIETALNEKPDALVLMPSQPESALPVLRKYKQKGIPVLLIDTDVPNWKDKTSYIGTNNDEAGYTAAQLVAKQLNKGDKVAILEGIAGTYASETRIAGAKRGLTEAGLEIAVSQSADWDRVKATSVMENILQAHPDVKAVVAANDEMALGAVRATEAKGLKIPVVGVDGIIEAVESVNKGILFGSVAQKPYDMGYLGVKNALAAIKGEPVEQRIDSGLDTITKENAEAKLKDLKAKLGQ</sequence>
<accession>A0ABY4WT99</accession>
<dbReference type="PANTHER" id="PTHR46847:SF1">
    <property type="entry name" value="D-ALLOSE-BINDING PERIPLASMIC PROTEIN-RELATED"/>
    <property type="match status" value="1"/>
</dbReference>
<dbReference type="Gene3D" id="3.40.50.2300">
    <property type="match status" value="2"/>
</dbReference>
<dbReference type="Proteomes" id="UP001056500">
    <property type="component" value="Chromosome"/>
</dbReference>
<feature type="chain" id="PRO_5045464887" evidence="4">
    <location>
        <begin position="20"/>
        <end position="330"/>
    </location>
</feature>
<keyword evidence="7" id="KW-1185">Reference proteome</keyword>
<dbReference type="Pfam" id="PF13407">
    <property type="entry name" value="Peripla_BP_4"/>
    <property type="match status" value="1"/>
</dbReference>
<evidence type="ECO:0000256" key="1">
    <source>
        <dbReference type="ARBA" id="ARBA00004196"/>
    </source>
</evidence>
<dbReference type="PROSITE" id="PS51257">
    <property type="entry name" value="PROKAR_LIPOPROTEIN"/>
    <property type="match status" value="1"/>
</dbReference>
<dbReference type="SUPFAM" id="SSF53822">
    <property type="entry name" value="Periplasmic binding protein-like I"/>
    <property type="match status" value="1"/>
</dbReference>
<evidence type="ECO:0000256" key="4">
    <source>
        <dbReference type="SAM" id="SignalP"/>
    </source>
</evidence>